<gene>
    <name evidence="1" type="ORF">GO493_15555</name>
</gene>
<keyword evidence="2" id="KW-1185">Reference proteome</keyword>
<evidence type="ECO:0000313" key="1">
    <source>
        <dbReference type="EMBL" id="MVT09685.1"/>
    </source>
</evidence>
<dbReference type="Gene3D" id="3.40.50.300">
    <property type="entry name" value="P-loop containing nucleotide triphosphate hydrolases"/>
    <property type="match status" value="1"/>
</dbReference>
<accession>A0A7K1U6T4</accession>
<name>A0A7K1U6T4_9BACT</name>
<comment type="caution">
    <text evidence="1">The sequence shown here is derived from an EMBL/GenBank/DDBJ whole genome shotgun (WGS) entry which is preliminary data.</text>
</comment>
<dbReference type="RefSeq" id="WP_157307127.1">
    <property type="nucleotide sequence ID" value="NZ_WRXN01000006.1"/>
</dbReference>
<dbReference type="EMBL" id="WRXN01000006">
    <property type="protein sequence ID" value="MVT09685.1"/>
    <property type="molecule type" value="Genomic_DNA"/>
</dbReference>
<sequence>MDDSLNAFLKDFLKKIDDSYPILGEYIITKVSDFVLSQISSFPKSKNAGGETHEEQFIYEFKNLDALKHSIIGMLTWADNENIIRSFNPRFNSEYYVYQTFRKYEIYNKQEFINLDDILTSRSNYIFKAGPGTGKSTLIKHLINNSPSKDNHINKNGYFPYLLKCRDISSNVYIPRKKAMRQSSHADEIAVVEDFFLITEKKTATKAHILISILGDLGFYVKYPNIFMNDDTYGSWVKSVELFLWELSNKHSIIYLVDGYDEIQEPLIKEALVEILNNMALKCPASNFIITSREISTIGNFANTYTYEINFFKDEQLNLFIDKWFVNKPQYGDLLKEKLRTKTYYDTLYRPLILAFICVLFEKNNAEIPHTSVEIYFQIIELLVEKWEAENRLRRHSKYLKFVKEKKIRFLAEFAFALTKNKGEQEFTRENLRLYLRSLLSKYKIPIDELEYLVEEIENHTGLFIETGVRKYCFSHFSLQEFLTAYHIFNIGSVYKDENSLVTIPEIFALCVALSSNPNNYFAELYHDFLTKHTGSHMQYILVFLERLMNEIPDFEVEEILGICFLGLYSGLILKKDGFNRIIDDSFTHKIRETYTDTVDPVFERIINNEVIRNSVKKSLLNYSKSFELNSYHSIYEVKSFLQHGNIFRLPNYLIVNENLFKITANNTLLAI</sequence>
<dbReference type="InterPro" id="IPR027417">
    <property type="entry name" value="P-loop_NTPase"/>
</dbReference>
<dbReference type="SUPFAM" id="SSF52540">
    <property type="entry name" value="P-loop containing nucleoside triphosphate hydrolases"/>
    <property type="match status" value="1"/>
</dbReference>
<proteinExistence type="predicted"/>
<reference evidence="1 2" key="1">
    <citation type="submission" date="2019-12" db="EMBL/GenBank/DDBJ databases">
        <title>Chitinophaga sp. strain ysch24 (GDMCC 1.1355), whole genome shotgun sequence.</title>
        <authorList>
            <person name="Zhang X."/>
        </authorList>
    </citation>
    <scope>NUCLEOTIDE SEQUENCE [LARGE SCALE GENOMIC DNA]</scope>
    <source>
        <strain evidence="2">ysch24</strain>
    </source>
</reference>
<dbReference type="PANTHER" id="PTHR46844">
    <property type="entry name" value="SLR5058 PROTEIN"/>
    <property type="match status" value="1"/>
</dbReference>
<dbReference type="Proteomes" id="UP000461730">
    <property type="component" value="Unassembled WGS sequence"/>
</dbReference>
<organism evidence="1 2">
    <name type="scientific">Chitinophaga tropicalis</name>
    <dbReference type="NCBI Taxonomy" id="2683588"/>
    <lineage>
        <taxon>Bacteria</taxon>
        <taxon>Pseudomonadati</taxon>
        <taxon>Bacteroidota</taxon>
        <taxon>Chitinophagia</taxon>
        <taxon>Chitinophagales</taxon>
        <taxon>Chitinophagaceae</taxon>
        <taxon>Chitinophaga</taxon>
    </lineage>
</organism>
<protein>
    <recommendedName>
        <fullName evidence="3">NACHT domain-containing protein</fullName>
    </recommendedName>
</protein>
<dbReference type="AlphaFoldDB" id="A0A7K1U6T4"/>
<dbReference type="PANTHER" id="PTHR46844:SF1">
    <property type="entry name" value="SLR5058 PROTEIN"/>
    <property type="match status" value="1"/>
</dbReference>
<evidence type="ECO:0000313" key="2">
    <source>
        <dbReference type="Proteomes" id="UP000461730"/>
    </source>
</evidence>
<evidence type="ECO:0008006" key="3">
    <source>
        <dbReference type="Google" id="ProtNLM"/>
    </source>
</evidence>